<dbReference type="EMBL" id="LR797517">
    <property type="protein sequence ID" value="CAB4221962.1"/>
    <property type="molecule type" value="Genomic_DNA"/>
</dbReference>
<reference evidence="1" key="1">
    <citation type="submission" date="2020-05" db="EMBL/GenBank/DDBJ databases">
        <authorList>
            <person name="Chiriac C."/>
            <person name="Salcher M."/>
            <person name="Ghai R."/>
            <person name="Kavagutti S V."/>
        </authorList>
    </citation>
    <scope>NUCLEOTIDE SEQUENCE</scope>
</reference>
<gene>
    <name evidence="1" type="ORF">UFOVP1261_26</name>
    <name evidence="2" type="ORF">UFOVP1650_14</name>
</gene>
<evidence type="ECO:0000313" key="2">
    <source>
        <dbReference type="EMBL" id="CAB4221962.1"/>
    </source>
</evidence>
<dbReference type="EMBL" id="LR797209">
    <property type="protein sequence ID" value="CAB4194296.1"/>
    <property type="molecule type" value="Genomic_DNA"/>
</dbReference>
<accession>A0A6J5RJ18</accession>
<sequence length="81" mass="8964">MATGNEVLAFLIPNGGWYIAGDEFEGIQFLECAPITKAQFEAGFEQCDAWKIEQEKQTKAKVETILAKLGITADELRQVLS</sequence>
<organism evidence="1">
    <name type="scientific">uncultured Caudovirales phage</name>
    <dbReference type="NCBI Taxonomy" id="2100421"/>
    <lineage>
        <taxon>Viruses</taxon>
        <taxon>Duplodnaviria</taxon>
        <taxon>Heunggongvirae</taxon>
        <taxon>Uroviricota</taxon>
        <taxon>Caudoviricetes</taxon>
        <taxon>Peduoviridae</taxon>
        <taxon>Maltschvirus</taxon>
        <taxon>Maltschvirus maltsch</taxon>
    </lineage>
</organism>
<proteinExistence type="predicted"/>
<evidence type="ECO:0000313" key="1">
    <source>
        <dbReference type="EMBL" id="CAB4194296.1"/>
    </source>
</evidence>
<name>A0A6J5RJ18_9CAUD</name>
<protein>
    <submittedName>
        <fullName evidence="1">Uncharacterized protein</fullName>
    </submittedName>
</protein>